<dbReference type="GO" id="GO:0016020">
    <property type="term" value="C:membrane"/>
    <property type="evidence" value="ECO:0007669"/>
    <property type="project" value="InterPro"/>
</dbReference>
<accession>H2BV81</accession>
<dbReference type="RefSeq" id="WP_006988068.1">
    <property type="nucleotide sequence ID" value="NZ_JH594606.1"/>
</dbReference>
<dbReference type="OrthoDB" id="9794601at2"/>
<gene>
    <name evidence="3" type="ORF">Gilli_1070</name>
</gene>
<evidence type="ECO:0000256" key="1">
    <source>
        <dbReference type="ARBA" id="ARBA00022676"/>
    </source>
</evidence>
<dbReference type="InterPro" id="IPR002516">
    <property type="entry name" value="Glyco_trans_11"/>
</dbReference>
<protein>
    <submittedName>
        <fullName evidence="3">Glycosyl transferase family 11</fullName>
    </submittedName>
</protein>
<dbReference type="eggNOG" id="ENOG502ZC3Y">
    <property type="taxonomic scope" value="Bacteria"/>
</dbReference>
<dbReference type="Proteomes" id="UP000003844">
    <property type="component" value="Unassembled WGS sequence"/>
</dbReference>
<dbReference type="HOGENOM" id="CLU_043399_3_1_10"/>
<reference evidence="4" key="1">
    <citation type="journal article" date="2012" name="Stand. Genomic Sci.">
        <title>Genome sequence of the Antarctic rhodopsins-containing flavobacterium Gillisia limnaea type strain (R-8282(T)).</title>
        <authorList>
            <person name="Riedel T."/>
            <person name="Held B."/>
            <person name="Nolan M."/>
            <person name="Lucas S."/>
            <person name="Lapidus A."/>
            <person name="Tice H."/>
            <person name="Del Rio T.G."/>
            <person name="Cheng J.F."/>
            <person name="Han C."/>
            <person name="Tapia R."/>
            <person name="Goodwin L.A."/>
            <person name="Pitluck S."/>
            <person name="Liolios K."/>
            <person name="Mavromatis K."/>
            <person name="Pagani I."/>
            <person name="Ivanova N."/>
            <person name="Mikhailova N."/>
            <person name="Pati A."/>
            <person name="Chen A."/>
            <person name="Palaniappan K."/>
            <person name="Land M."/>
            <person name="Rohde M."/>
            <person name="Tindall B.J."/>
            <person name="Detter J.C."/>
            <person name="Goker M."/>
            <person name="Bristow J."/>
            <person name="Eisen J.A."/>
            <person name="Markowitz V."/>
            <person name="Hugenholtz P."/>
            <person name="Kyrpides N.C."/>
            <person name="Klenk H.P."/>
            <person name="Woyke T."/>
        </authorList>
    </citation>
    <scope>NUCLEOTIDE SEQUENCE [LARGE SCALE GENOMIC DNA]</scope>
    <source>
        <strain evidence="4">DSM 15749 / LMG 21470 / R-8282</strain>
    </source>
</reference>
<organism evidence="3 4">
    <name type="scientific">Gillisia limnaea (strain DSM 15749 / LMG 21470 / R-8282)</name>
    <dbReference type="NCBI Taxonomy" id="865937"/>
    <lineage>
        <taxon>Bacteria</taxon>
        <taxon>Pseudomonadati</taxon>
        <taxon>Bacteroidota</taxon>
        <taxon>Flavobacteriia</taxon>
        <taxon>Flavobacteriales</taxon>
        <taxon>Flavobacteriaceae</taxon>
        <taxon>Gillisia</taxon>
    </lineage>
</organism>
<evidence type="ECO:0000313" key="4">
    <source>
        <dbReference type="Proteomes" id="UP000003844"/>
    </source>
</evidence>
<dbReference type="GO" id="GO:0005975">
    <property type="term" value="P:carbohydrate metabolic process"/>
    <property type="evidence" value="ECO:0007669"/>
    <property type="project" value="InterPro"/>
</dbReference>
<dbReference type="AlphaFoldDB" id="H2BV81"/>
<dbReference type="PANTHER" id="PTHR11927">
    <property type="entry name" value="GALACTOSIDE 2-L-FUCOSYLTRANSFERASE"/>
    <property type="match status" value="1"/>
</dbReference>
<keyword evidence="4" id="KW-1185">Reference proteome</keyword>
<evidence type="ECO:0000313" key="3">
    <source>
        <dbReference type="EMBL" id="EHQ01746.1"/>
    </source>
</evidence>
<dbReference type="GO" id="GO:0008107">
    <property type="term" value="F:galactoside 2-alpha-L-fucosyltransferase activity"/>
    <property type="evidence" value="ECO:0007669"/>
    <property type="project" value="InterPro"/>
</dbReference>
<dbReference type="STRING" id="865937.Gilli_1070"/>
<dbReference type="EMBL" id="JH594606">
    <property type="protein sequence ID" value="EHQ01746.1"/>
    <property type="molecule type" value="Genomic_DNA"/>
</dbReference>
<dbReference type="CDD" id="cd11301">
    <property type="entry name" value="Fut1_Fut2_like"/>
    <property type="match status" value="1"/>
</dbReference>
<proteinExistence type="predicted"/>
<keyword evidence="1" id="KW-0328">Glycosyltransferase</keyword>
<dbReference type="PANTHER" id="PTHR11927:SF9">
    <property type="entry name" value="L-FUCOSYLTRANSFERASE"/>
    <property type="match status" value="1"/>
</dbReference>
<dbReference type="Pfam" id="PF01531">
    <property type="entry name" value="Glyco_transf_11"/>
    <property type="match status" value="1"/>
</dbReference>
<evidence type="ECO:0000256" key="2">
    <source>
        <dbReference type="ARBA" id="ARBA00022679"/>
    </source>
</evidence>
<keyword evidence="2 3" id="KW-0808">Transferase</keyword>
<sequence length="301" mass="35393">MFISKNTVIIKLVGGLGNQMFQFAIAKIIAEKEKSEVLVDITFYTELTENTKKFPRHFSLGIFNSSFAIASKKEIDYFTKLSNFNKFKKKLGLNYPTIFHESSFNFKAQVLELKAPIYLNGYFQSFRYFLGKEYVIRKIFKFPDEALDKDNDNIKRKIIGKTSVSLHIRRGDYVNNKKTQQFHGNCTIDYYQSAIAYLSSKLTDFNLIFFSDDIHWVRQQFKNISNQKIYVSGNLNHNSWKDMYLMSLCDHNIIANSSFSWWGAWLNKNPEKIIIAPKRWFADTEQDKNSIDLIPSEWYRI</sequence>
<dbReference type="Gene3D" id="3.40.50.11350">
    <property type="match status" value="1"/>
</dbReference>
<name>H2BV81_GILLR</name>